<feature type="transmembrane region" description="Helical" evidence="1">
    <location>
        <begin position="12"/>
        <end position="36"/>
    </location>
</feature>
<evidence type="ECO:0000313" key="2">
    <source>
        <dbReference type="EMBL" id="GLV60449.1"/>
    </source>
</evidence>
<evidence type="ECO:0000313" key="3">
    <source>
        <dbReference type="Proteomes" id="UP001344906"/>
    </source>
</evidence>
<keyword evidence="1" id="KW-0812">Transmembrane</keyword>
<feature type="transmembrane region" description="Helical" evidence="1">
    <location>
        <begin position="69"/>
        <end position="88"/>
    </location>
</feature>
<keyword evidence="3" id="KW-1185">Reference proteome</keyword>
<feature type="transmembrane region" description="Helical" evidence="1">
    <location>
        <begin position="42"/>
        <end position="62"/>
    </location>
</feature>
<protein>
    <recommendedName>
        <fullName evidence="4">DUF2568 domain-containing protein</fullName>
    </recommendedName>
</protein>
<dbReference type="RefSeq" id="WP_338257527.1">
    <property type="nucleotide sequence ID" value="NZ_BSRI01000002.1"/>
</dbReference>
<organism evidence="2 3">
    <name type="scientific">Dictyobacter halimunensis</name>
    <dbReference type="NCBI Taxonomy" id="3026934"/>
    <lineage>
        <taxon>Bacteria</taxon>
        <taxon>Bacillati</taxon>
        <taxon>Chloroflexota</taxon>
        <taxon>Ktedonobacteria</taxon>
        <taxon>Ktedonobacterales</taxon>
        <taxon>Dictyobacteraceae</taxon>
        <taxon>Dictyobacter</taxon>
    </lineage>
</organism>
<sequence>MVNNTLAPRQRPVGVTIIAILQAIGGVLEILGGIFLLNVSTVAAIIPIVLGIISLILAWGLWTLKPWAFWVTVVLEAITLITGIVSLVTGNITASVVIQTIIALAILIYLFADRNVRAAFRT</sequence>
<gene>
    <name evidence="2" type="ORF">KDH_72680</name>
</gene>
<dbReference type="Proteomes" id="UP001344906">
    <property type="component" value="Unassembled WGS sequence"/>
</dbReference>
<evidence type="ECO:0008006" key="4">
    <source>
        <dbReference type="Google" id="ProtNLM"/>
    </source>
</evidence>
<name>A0ABQ6G1P8_9CHLR</name>
<accession>A0ABQ6G1P8</accession>
<feature type="transmembrane region" description="Helical" evidence="1">
    <location>
        <begin position="94"/>
        <end position="112"/>
    </location>
</feature>
<reference evidence="2 3" key="1">
    <citation type="submission" date="2023-02" db="EMBL/GenBank/DDBJ databases">
        <title>Dictyobacter halimunensis sp. nov., a new member of the class Ktedonobacteria from forest soil in a geothermal area.</title>
        <authorList>
            <person name="Rachmania M.K."/>
            <person name="Ningsih F."/>
            <person name="Sakai Y."/>
            <person name="Yabe S."/>
            <person name="Yokota A."/>
            <person name="Sjamsuridzal W."/>
        </authorList>
    </citation>
    <scope>NUCLEOTIDE SEQUENCE [LARGE SCALE GENOMIC DNA]</scope>
    <source>
        <strain evidence="2 3">S3.2.2.5</strain>
    </source>
</reference>
<proteinExistence type="predicted"/>
<dbReference type="InterPro" id="IPR021125">
    <property type="entry name" value="DUF2127"/>
</dbReference>
<dbReference type="EMBL" id="BSRI01000002">
    <property type="protein sequence ID" value="GLV60449.1"/>
    <property type="molecule type" value="Genomic_DNA"/>
</dbReference>
<comment type="caution">
    <text evidence="2">The sequence shown here is derived from an EMBL/GenBank/DDBJ whole genome shotgun (WGS) entry which is preliminary data.</text>
</comment>
<keyword evidence="1" id="KW-0472">Membrane</keyword>
<evidence type="ECO:0000256" key="1">
    <source>
        <dbReference type="SAM" id="Phobius"/>
    </source>
</evidence>
<keyword evidence="1" id="KW-1133">Transmembrane helix</keyword>
<dbReference type="Pfam" id="PF09900">
    <property type="entry name" value="DUF2127"/>
    <property type="match status" value="1"/>
</dbReference>